<comment type="caution">
    <text evidence="3">The sequence shown here is derived from an EMBL/GenBank/DDBJ whole genome shotgun (WGS) entry which is preliminary data.</text>
</comment>
<dbReference type="Pfam" id="PF20431">
    <property type="entry name" value="E_motif"/>
    <property type="match status" value="1"/>
</dbReference>
<gene>
    <name evidence="3" type="ORF">HID58_012019</name>
</gene>
<feature type="repeat" description="PPR" evidence="2">
    <location>
        <begin position="261"/>
        <end position="294"/>
    </location>
</feature>
<organism evidence="3 4">
    <name type="scientific">Brassica napus</name>
    <name type="common">Rape</name>
    <dbReference type="NCBI Taxonomy" id="3708"/>
    <lineage>
        <taxon>Eukaryota</taxon>
        <taxon>Viridiplantae</taxon>
        <taxon>Streptophyta</taxon>
        <taxon>Embryophyta</taxon>
        <taxon>Tracheophyta</taxon>
        <taxon>Spermatophyta</taxon>
        <taxon>Magnoliopsida</taxon>
        <taxon>eudicotyledons</taxon>
        <taxon>Gunneridae</taxon>
        <taxon>Pentapetalae</taxon>
        <taxon>rosids</taxon>
        <taxon>malvids</taxon>
        <taxon>Brassicales</taxon>
        <taxon>Brassicaceae</taxon>
        <taxon>Brassiceae</taxon>
        <taxon>Brassica</taxon>
    </lineage>
</organism>
<feature type="repeat" description="PPR" evidence="2">
    <location>
        <begin position="131"/>
        <end position="165"/>
    </location>
</feature>
<evidence type="ECO:0008006" key="5">
    <source>
        <dbReference type="Google" id="ProtNLM"/>
    </source>
</evidence>
<dbReference type="InterPro" id="IPR046848">
    <property type="entry name" value="E_motif"/>
</dbReference>
<keyword evidence="4" id="KW-1185">Reference proteome</keyword>
<feature type="non-terminal residue" evidence="3">
    <location>
        <position position="1"/>
    </location>
</feature>
<dbReference type="EMBL" id="JAGKQM010000003">
    <property type="protein sequence ID" value="KAH0934902.1"/>
    <property type="molecule type" value="Genomic_DNA"/>
</dbReference>
<sequence length="834" mass="91701">PILRQQQMRKALCLTESLSSISETSTTLLNLNRRLTALTRSGSNTNALNLFADIHRSPTPKPDQYTLSSAITAASHLRDTATVFGAQLHSYAIRSGLFRHSHVSNTLLSLYARPGSLPSLKNIFLEIEEPDVYSWTTLLSASFKLGDIDYAFEVFDEMPERDDAAIWNAMITGCKESGYHGTSIELFREMHEVGVRHDKFGFATVLSMCSLCFGTQVHSLVVKAGFLSASSVVNAVITMYFNGRVVCDACLVFEEAGGVRDQVTFNVVIDGLACLKRGEALLVFREMLEAGLRPTDLTFVSVMSSCSCADMGRQVHGLAVKTGYEDYTLVSNSTMSMYSSFEDLVAARKVFEWLEERDLVTWNTMISGYNQARLGECAMLVYKGMHRVGVKPDEFTFGSLLASSLDLYALEMVQACVIKYGLSSKTEVSNALISTYSKHGVIAKADLIFEGALKKNLISWNAIISGCYHNGFPFEGLKRFSSLLETEVVVLPDAYTLSTLLSICVNISSLILGKQAHAYVIRHGLFEETLISNALVNMYSQCGTVQKSLQVFNQMSEKDVVSWNSLISAYARHGEGESAVMNYKRMREEGKVDADAATFTAVLSACSHAGLVKEGLEIFDSIVRPSVDHFSCLVDLLGRAGYLDEAERLVKMSGCGVDALWGLFSACAAHGDLKLGKMVARLIMEQEKDDPSSVYVQLSNIYAGAGLWKEAEETREAMNMIGATKQRDSSSVSSLETGMTSNNEDKTVVPALLPLPPPYPSPKRLVTSSSLVTYSCIMKWKKAGKKRQEKDYDPFLMAMRKCTSDAETEDDKVVSKGKNSLKSLVSCKAPCVRE</sequence>
<dbReference type="PROSITE" id="PS51375">
    <property type="entry name" value="PPR"/>
    <property type="match status" value="5"/>
</dbReference>
<feature type="repeat" description="PPR" evidence="2">
    <location>
        <begin position="559"/>
        <end position="593"/>
    </location>
</feature>
<reference evidence="3 4" key="1">
    <citation type="submission" date="2021-05" db="EMBL/GenBank/DDBJ databases">
        <title>Genome Assembly of Synthetic Allotetraploid Brassica napus Reveals Homoeologous Exchanges between Subgenomes.</title>
        <authorList>
            <person name="Davis J.T."/>
        </authorList>
    </citation>
    <scope>NUCLEOTIDE SEQUENCE [LARGE SCALE GENOMIC DNA]</scope>
    <source>
        <strain evidence="4">cv. Da-Ae</strain>
        <tissue evidence="3">Seedling</tissue>
    </source>
</reference>
<evidence type="ECO:0000256" key="2">
    <source>
        <dbReference type="PROSITE-ProRule" id="PRU00708"/>
    </source>
</evidence>
<dbReference type="Pfam" id="PF13041">
    <property type="entry name" value="PPR_2"/>
    <property type="match status" value="2"/>
</dbReference>
<dbReference type="InterPro" id="IPR002885">
    <property type="entry name" value="PPR_rpt"/>
</dbReference>
<dbReference type="PANTHER" id="PTHR24015:SF548">
    <property type="entry name" value="OS08G0340900 PROTEIN"/>
    <property type="match status" value="1"/>
</dbReference>
<dbReference type="PANTHER" id="PTHR24015">
    <property type="entry name" value="OS07G0578800 PROTEIN-RELATED"/>
    <property type="match status" value="1"/>
</dbReference>
<dbReference type="Proteomes" id="UP000824890">
    <property type="component" value="Unassembled WGS sequence"/>
</dbReference>
<dbReference type="Gene3D" id="1.25.40.10">
    <property type="entry name" value="Tetratricopeptide repeat domain"/>
    <property type="match status" value="5"/>
</dbReference>
<proteinExistence type="predicted"/>
<keyword evidence="1" id="KW-0677">Repeat</keyword>
<dbReference type="Pfam" id="PF12854">
    <property type="entry name" value="PPR_1"/>
    <property type="match status" value="1"/>
</dbReference>
<feature type="repeat" description="PPR" evidence="2">
    <location>
        <begin position="595"/>
        <end position="629"/>
    </location>
</feature>
<dbReference type="InterPro" id="IPR011990">
    <property type="entry name" value="TPR-like_helical_dom_sf"/>
</dbReference>
<evidence type="ECO:0000256" key="1">
    <source>
        <dbReference type="ARBA" id="ARBA00022737"/>
    </source>
</evidence>
<dbReference type="Pfam" id="PF01535">
    <property type="entry name" value="PPR"/>
    <property type="match status" value="4"/>
</dbReference>
<evidence type="ECO:0000313" key="4">
    <source>
        <dbReference type="Proteomes" id="UP000824890"/>
    </source>
</evidence>
<evidence type="ECO:0000313" key="3">
    <source>
        <dbReference type="EMBL" id="KAH0934902.1"/>
    </source>
</evidence>
<name>A0ABQ8DZV7_BRANA</name>
<protein>
    <recommendedName>
        <fullName evidence="5">Pentatricopeptide repeat-containing protein</fullName>
    </recommendedName>
</protein>
<dbReference type="NCBIfam" id="TIGR00756">
    <property type="entry name" value="PPR"/>
    <property type="match status" value="4"/>
</dbReference>
<dbReference type="InterPro" id="IPR046960">
    <property type="entry name" value="PPR_At4g14850-like_plant"/>
</dbReference>
<accession>A0ABQ8DZV7</accession>
<feature type="repeat" description="PPR" evidence="2">
    <location>
        <begin position="358"/>
        <end position="392"/>
    </location>
</feature>